<dbReference type="PROSITE" id="PS50994">
    <property type="entry name" value="INTEGRASE"/>
    <property type="match status" value="1"/>
</dbReference>
<dbReference type="PANTHER" id="PTHR42648">
    <property type="entry name" value="TRANSPOSASE, PUTATIVE-RELATED"/>
    <property type="match status" value="1"/>
</dbReference>
<dbReference type="Gene3D" id="3.30.420.10">
    <property type="entry name" value="Ribonuclease H-like superfamily/Ribonuclease H"/>
    <property type="match status" value="1"/>
</dbReference>
<keyword evidence="2" id="KW-0378">Hydrolase</keyword>
<dbReference type="Proteomes" id="UP001054252">
    <property type="component" value="Unassembled WGS sequence"/>
</dbReference>
<organism evidence="4 5">
    <name type="scientific">Rubroshorea leprosula</name>
    <dbReference type="NCBI Taxonomy" id="152421"/>
    <lineage>
        <taxon>Eukaryota</taxon>
        <taxon>Viridiplantae</taxon>
        <taxon>Streptophyta</taxon>
        <taxon>Embryophyta</taxon>
        <taxon>Tracheophyta</taxon>
        <taxon>Spermatophyta</taxon>
        <taxon>Magnoliopsida</taxon>
        <taxon>eudicotyledons</taxon>
        <taxon>Gunneridae</taxon>
        <taxon>Pentapetalae</taxon>
        <taxon>rosids</taxon>
        <taxon>malvids</taxon>
        <taxon>Malvales</taxon>
        <taxon>Dipterocarpaceae</taxon>
        <taxon>Rubroshorea</taxon>
    </lineage>
</organism>
<keyword evidence="5" id="KW-1185">Reference proteome</keyword>
<name>A0AAV5KJ89_9ROSI</name>
<dbReference type="AlphaFoldDB" id="A0AAV5KJ89"/>
<feature type="domain" description="Integrase catalytic" evidence="3">
    <location>
        <begin position="1"/>
        <end position="108"/>
    </location>
</feature>
<evidence type="ECO:0000256" key="2">
    <source>
        <dbReference type="ARBA" id="ARBA00022801"/>
    </source>
</evidence>
<proteinExistence type="predicted"/>
<reference evidence="4 5" key="1">
    <citation type="journal article" date="2021" name="Commun. Biol.">
        <title>The genome of Shorea leprosula (Dipterocarpaceae) highlights the ecological relevance of drought in aseasonal tropical rainforests.</title>
        <authorList>
            <person name="Ng K.K.S."/>
            <person name="Kobayashi M.J."/>
            <person name="Fawcett J.A."/>
            <person name="Hatakeyama M."/>
            <person name="Paape T."/>
            <person name="Ng C.H."/>
            <person name="Ang C.C."/>
            <person name="Tnah L.H."/>
            <person name="Lee C.T."/>
            <person name="Nishiyama T."/>
            <person name="Sese J."/>
            <person name="O'Brien M.J."/>
            <person name="Copetti D."/>
            <person name="Mohd Noor M.I."/>
            <person name="Ong R.C."/>
            <person name="Putra M."/>
            <person name="Sireger I.Z."/>
            <person name="Indrioko S."/>
            <person name="Kosugi Y."/>
            <person name="Izuno A."/>
            <person name="Isagi Y."/>
            <person name="Lee S.L."/>
            <person name="Shimizu K.K."/>
        </authorList>
    </citation>
    <scope>NUCLEOTIDE SEQUENCE [LARGE SCALE GENOMIC DNA]</scope>
    <source>
        <strain evidence="4">214</strain>
    </source>
</reference>
<evidence type="ECO:0000259" key="3">
    <source>
        <dbReference type="PROSITE" id="PS50994"/>
    </source>
</evidence>
<evidence type="ECO:0000313" key="5">
    <source>
        <dbReference type="Proteomes" id="UP001054252"/>
    </source>
</evidence>
<dbReference type="InterPro" id="IPR012337">
    <property type="entry name" value="RNaseH-like_sf"/>
</dbReference>
<dbReference type="InterPro" id="IPR013103">
    <property type="entry name" value="RVT_2"/>
</dbReference>
<dbReference type="GO" id="GO:0003676">
    <property type="term" value="F:nucleic acid binding"/>
    <property type="evidence" value="ECO:0007669"/>
    <property type="project" value="InterPro"/>
</dbReference>
<dbReference type="InterPro" id="IPR036397">
    <property type="entry name" value="RNaseH_sf"/>
</dbReference>
<accession>A0AAV5KJ89</accession>
<keyword evidence="1" id="KW-0479">Metal-binding</keyword>
<dbReference type="InterPro" id="IPR043502">
    <property type="entry name" value="DNA/RNA_pol_sf"/>
</dbReference>
<dbReference type="Pfam" id="PF07727">
    <property type="entry name" value="RVT_2"/>
    <property type="match status" value="2"/>
</dbReference>
<dbReference type="EMBL" id="BPVZ01000066">
    <property type="protein sequence ID" value="GKV24662.1"/>
    <property type="molecule type" value="Genomic_DNA"/>
</dbReference>
<comment type="caution">
    <text evidence="4">The sequence shown here is derived from an EMBL/GenBank/DDBJ whole genome shotgun (WGS) entry which is preliminary data.</text>
</comment>
<dbReference type="GO" id="GO:0015074">
    <property type="term" value="P:DNA integration"/>
    <property type="evidence" value="ECO:0007669"/>
    <property type="project" value="InterPro"/>
</dbReference>
<gene>
    <name evidence="4" type="ORF">SLEP1_g34246</name>
</gene>
<dbReference type="InterPro" id="IPR001584">
    <property type="entry name" value="Integrase_cat-core"/>
</dbReference>
<dbReference type="SUPFAM" id="SSF53098">
    <property type="entry name" value="Ribonuclease H-like"/>
    <property type="match status" value="1"/>
</dbReference>
<dbReference type="GO" id="GO:0016787">
    <property type="term" value="F:hydrolase activity"/>
    <property type="evidence" value="ECO:0007669"/>
    <property type="project" value="UniProtKB-KW"/>
</dbReference>
<dbReference type="InterPro" id="IPR039537">
    <property type="entry name" value="Retrotran_Ty1/copia-like"/>
</dbReference>
<dbReference type="GO" id="GO:0046872">
    <property type="term" value="F:metal ion binding"/>
    <property type="evidence" value="ECO:0007669"/>
    <property type="project" value="UniProtKB-KW"/>
</dbReference>
<evidence type="ECO:0000256" key="1">
    <source>
        <dbReference type="ARBA" id="ARBA00022723"/>
    </source>
</evidence>
<dbReference type="SUPFAM" id="SSF56672">
    <property type="entry name" value="DNA/RNA polymerases"/>
    <property type="match status" value="1"/>
</dbReference>
<evidence type="ECO:0000313" key="4">
    <source>
        <dbReference type="EMBL" id="GKV24662.1"/>
    </source>
</evidence>
<protein>
    <recommendedName>
        <fullName evidence="3">Integrase catalytic domain-containing protein</fullName>
    </recommendedName>
</protein>
<dbReference type="PANTHER" id="PTHR42648:SF26">
    <property type="entry name" value="INTEGRASE CATALYTIC DOMAIN-CONTAINING PROTEIN"/>
    <property type="match status" value="1"/>
</dbReference>
<sequence>MISNQFNKTTKIFQCDGGGEFSSLAFVNHLVECGIKQQVSCPGTPEQNGIVERKHRHIVETGLTLLLHANMPSRYWVDSFSTAVFLINRMLAFVLNNKSPYYLLYGKVPDYSMLKVFGCRCFPYLRDYADHKLQPRHVIFDEHFMPYTDLTNISKHVAIDGEFCHDIQEPKTVKKALQIPHWFNAMREELDALHKNNTWTLVPPPSSPMNIVGSKWVFKTKLNPDGTIERFKAQLVARVIALATTFGWPLRQLDVKNAFLHGKLKETIYMSQPPGFEDPKHPTYVCQLHNQADSSLVVLHNQQGVALLLLYVDDIVLTASSGLLLQDITNHLSRQFALKDLGALTYFLGIEVNKFNGGIFLSQAKYASDILTRASMLEASTVTTHLSTTKSITPRDAELVDAQEY</sequence>